<dbReference type="PANTHER" id="PTHR22926">
    <property type="entry name" value="PHOSPHO-N-ACETYLMURAMOYL-PENTAPEPTIDE-TRANSFERASE"/>
    <property type="match status" value="1"/>
</dbReference>
<evidence type="ECO:0000256" key="4">
    <source>
        <dbReference type="ARBA" id="ARBA00022692"/>
    </source>
</evidence>
<keyword evidence="4 7" id="KW-0812">Transmembrane</keyword>
<feature type="transmembrane region" description="Helical" evidence="7">
    <location>
        <begin position="212"/>
        <end position="233"/>
    </location>
</feature>
<dbReference type="RefSeq" id="WP_250059426.1">
    <property type="nucleotide sequence ID" value="NZ_JAMJPK010000001.1"/>
</dbReference>
<protein>
    <submittedName>
        <fullName evidence="8">Undecaprenyl/decaprenyl-phosphate alpha-N-acetylglucosaminyl 1-phosphate transferase</fullName>
    </submittedName>
</protein>
<evidence type="ECO:0000256" key="7">
    <source>
        <dbReference type="SAM" id="Phobius"/>
    </source>
</evidence>
<dbReference type="PANTHER" id="PTHR22926:SF3">
    <property type="entry name" value="UNDECAPRENYL-PHOSPHATE ALPHA-N-ACETYLGLUCOSAMINYL 1-PHOSPHATE TRANSFERASE"/>
    <property type="match status" value="1"/>
</dbReference>
<feature type="transmembrane region" description="Helical" evidence="7">
    <location>
        <begin position="43"/>
        <end position="65"/>
    </location>
</feature>
<keyword evidence="3 8" id="KW-0808">Transferase</keyword>
<dbReference type="Pfam" id="PF00953">
    <property type="entry name" value="Glycos_transf_4"/>
    <property type="match status" value="1"/>
</dbReference>
<comment type="caution">
    <text evidence="8">The sequence shown here is derived from an EMBL/GenBank/DDBJ whole genome shotgun (WGS) entry which is preliminary data.</text>
</comment>
<dbReference type="Proteomes" id="UP001165369">
    <property type="component" value="Unassembled WGS sequence"/>
</dbReference>
<feature type="transmembrane region" description="Helical" evidence="7">
    <location>
        <begin position="320"/>
        <end position="340"/>
    </location>
</feature>
<evidence type="ECO:0000256" key="2">
    <source>
        <dbReference type="ARBA" id="ARBA00022475"/>
    </source>
</evidence>
<name>A0ABT0SXP9_9GAMM</name>
<feature type="transmembrane region" description="Helical" evidence="7">
    <location>
        <begin position="428"/>
        <end position="445"/>
    </location>
</feature>
<evidence type="ECO:0000256" key="5">
    <source>
        <dbReference type="ARBA" id="ARBA00022989"/>
    </source>
</evidence>
<feature type="transmembrane region" description="Helical" evidence="7">
    <location>
        <begin position="482"/>
        <end position="501"/>
    </location>
</feature>
<keyword evidence="9" id="KW-1185">Reference proteome</keyword>
<feature type="transmembrane region" description="Helical" evidence="7">
    <location>
        <begin position="379"/>
        <end position="397"/>
    </location>
</feature>
<feature type="transmembrane region" description="Helical" evidence="7">
    <location>
        <begin position="125"/>
        <end position="147"/>
    </location>
</feature>
<feature type="transmembrane region" description="Helical" evidence="7">
    <location>
        <begin position="71"/>
        <end position="88"/>
    </location>
</feature>
<dbReference type="CDD" id="cd06853">
    <property type="entry name" value="GT_WecA_like"/>
    <property type="match status" value="1"/>
</dbReference>
<feature type="transmembrane region" description="Helical" evidence="7">
    <location>
        <begin position="183"/>
        <end position="200"/>
    </location>
</feature>
<evidence type="ECO:0000313" key="9">
    <source>
        <dbReference type="Proteomes" id="UP001165369"/>
    </source>
</evidence>
<evidence type="ECO:0000313" key="8">
    <source>
        <dbReference type="EMBL" id="MCL7939435.1"/>
    </source>
</evidence>
<feature type="transmembrane region" description="Helical" evidence="7">
    <location>
        <begin position="768"/>
        <end position="786"/>
    </location>
</feature>
<feature type="transmembrane region" description="Helical" evidence="7">
    <location>
        <begin position="457"/>
        <end position="475"/>
    </location>
</feature>
<reference evidence="8" key="1">
    <citation type="submission" date="2022-05" db="EMBL/GenBank/DDBJ databases">
        <title>Halomonas geminus sp. nov. and Halomonas llamarensis sp. nov. isolated from high-altitude salars of the Atacama Desert.</title>
        <authorList>
            <person name="Hintersatz C."/>
            <person name="Rojas L.A."/>
            <person name="Wei T.-S."/>
            <person name="Kutschke S."/>
            <person name="Lehmann F."/>
            <person name="Jain R."/>
            <person name="Pollmann K."/>
        </authorList>
    </citation>
    <scope>NUCLEOTIDE SEQUENCE</scope>
    <source>
        <strain evidence="8">ATCH28</strain>
    </source>
</reference>
<organism evidence="8 9">
    <name type="scientific">Halomonas gemina</name>
    <dbReference type="NCBI Taxonomy" id="2945105"/>
    <lineage>
        <taxon>Bacteria</taxon>
        <taxon>Pseudomonadati</taxon>
        <taxon>Pseudomonadota</taxon>
        <taxon>Gammaproteobacteria</taxon>
        <taxon>Oceanospirillales</taxon>
        <taxon>Halomonadaceae</taxon>
        <taxon>Halomonas</taxon>
    </lineage>
</organism>
<feature type="transmembrane region" description="Helical" evidence="7">
    <location>
        <begin position="552"/>
        <end position="571"/>
    </location>
</feature>
<dbReference type="EMBL" id="JAMJPK010000001">
    <property type="protein sequence ID" value="MCL7939435.1"/>
    <property type="molecule type" value="Genomic_DNA"/>
</dbReference>
<feature type="transmembrane region" description="Helical" evidence="7">
    <location>
        <begin position="577"/>
        <end position="596"/>
    </location>
</feature>
<feature type="transmembrane region" description="Helical" evidence="7">
    <location>
        <begin position="6"/>
        <end position="22"/>
    </location>
</feature>
<keyword evidence="5 7" id="KW-1133">Transmembrane helix</keyword>
<evidence type="ECO:0000256" key="3">
    <source>
        <dbReference type="ARBA" id="ARBA00022679"/>
    </source>
</evidence>
<keyword evidence="6 7" id="KW-0472">Membrane</keyword>
<feature type="transmembrane region" description="Helical" evidence="7">
    <location>
        <begin position="739"/>
        <end position="762"/>
    </location>
</feature>
<feature type="transmembrane region" description="Helical" evidence="7">
    <location>
        <begin position="704"/>
        <end position="732"/>
    </location>
</feature>
<feature type="transmembrane region" description="Helical" evidence="7">
    <location>
        <begin position="521"/>
        <end position="540"/>
    </location>
</feature>
<evidence type="ECO:0000256" key="6">
    <source>
        <dbReference type="ARBA" id="ARBA00023136"/>
    </source>
</evidence>
<gene>
    <name evidence="8" type="ORF">M8009_03830</name>
</gene>
<feature type="transmembrane region" description="Helical" evidence="7">
    <location>
        <begin position="95"/>
        <end position="113"/>
    </location>
</feature>
<proteinExistence type="predicted"/>
<accession>A0ABT0SXP9</accession>
<keyword evidence="2" id="KW-1003">Cell membrane</keyword>
<dbReference type="InterPro" id="IPR000715">
    <property type="entry name" value="Glycosyl_transferase_4"/>
</dbReference>
<feature type="transmembrane region" description="Helical" evidence="7">
    <location>
        <begin position="159"/>
        <end position="177"/>
    </location>
</feature>
<feature type="transmembrane region" description="Helical" evidence="7">
    <location>
        <begin position="603"/>
        <end position="625"/>
    </location>
</feature>
<evidence type="ECO:0000256" key="1">
    <source>
        <dbReference type="ARBA" id="ARBA00004651"/>
    </source>
</evidence>
<dbReference type="GO" id="GO:0016740">
    <property type="term" value="F:transferase activity"/>
    <property type="evidence" value="ECO:0007669"/>
    <property type="project" value="UniProtKB-KW"/>
</dbReference>
<feature type="transmembrane region" description="Helical" evidence="7">
    <location>
        <begin position="403"/>
        <end position="421"/>
    </location>
</feature>
<feature type="transmembrane region" description="Helical" evidence="7">
    <location>
        <begin position="245"/>
        <end position="262"/>
    </location>
</feature>
<comment type="subcellular location">
    <subcellularLocation>
        <location evidence="1">Cell membrane</location>
        <topology evidence="1">Multi-pass membrane protein</topology>
    </subcellularLocation>
</comment>
<sequence length="822" mass="87272">MPVTLLFPALAMLLSAVAIRALRRPALAMGLADRPGGRKQHQGIIPLTGGLGVFIGFVVVQPLVAASLLELLPLYAGMALLVACGVYDDARDMRSLLKLGVQLAAALLMVLWGRQVVVTLGDFPGVGLVQLGAIAAPLTVIAVAGLINAVNMMDGIDGLAGGVVVAMLAWLGVVAGLQGQLGLLAVIASLAFAVAGFLVFNLRHPWRRKANVFMGDAGSMALGLAIAWFVVALSQHEQAVLAPVAYGWVLVLPVTDTLSLAIRRVRKGQSPFAADREHLHHLFLRAGFSHEGTTLALVAIVFALGAVGVLGSLVGVPDVLLLLGLIGVAMLHYVFIRHAWRTSKALRRLYANSMTIARFSRGEPLLEVMLRTRPLVAGWRRYLALAGLYLGIFSLALSAWGAALGAGLVLVATLLSCRLFWRDVSHLPLFWVSAGLTLFLVARSLGAELGGSVSPDWRPLVLLAGIISVPLGWWLAQSRLHWPGLFGVLLLGGAAAFIARVDWSRLEQGMLANPWVWGHPAQTGFLASVGLLMLVAMLFSGLQRLGTGWRPAYQVGVAMLLATLVMMVLVATHYGSGWIGALAGLGCFALATPLLGRPQGERLGLWGIAALGALGGISLVTWYGLSDGSPPVLEGITRPLEAGSLYLRGELEAAYAVHAGTVERLMLWGHAREAWLARPLLGSGSMAPTVYSGWLAGYQGFHSLYAGIAVGFGLVGLLGFAAVAVICLRAVLLMAVERIWPAAWVLGLLSSGVSVVVMFALAVPIREAGSLAMMVLLMAACCAAVFQRDWLRQRGVVNRHGLRRRYRRAPRVHGSARYPRGE</sequence>